<dbReference type="Proteomes" id="UP000327157">
    <property type="component" value="Chromosome 6"/>
</dbReference>
<reference evidence="2 3" key="3">
    <citation type="submission" date="2019-11" db="EMBL/GenBank/DDBJ databases">
        <title>A de novo genome assembly of a pear dwarfing rootstock.</title>
        <authorList>
            <person name="Wang F."/>
            <person name="Wang J."/>
            <person name="Li S."/>
            <person name="Zhang Y."/>
            <person name="Fang M."/>
            <person name="Ma L."/>
            <person name="Zhao Y."/>
            <person name="Jiang S."/>
        </authorList>
    </citation>
    <scope>NUCLEOTIDE SEQUENCE [LARGE SCALE GENOMIC DNA]</scope>
    <source>
        <strain evidence="2">S2</strain>
        <tissue evidence="2">Leaf</tissue>
    </source>
</reference>
<dbReference type="PROSITE" id="PS51184">
    <property type="entry name" value="JMJC"/>
    <property type="match status" value="1"/>
</dbReference>
<keyword evidence="3" id="KW-1185">Reference proteome</keyword>
<dbReference type="GO" id="GO:0005634">
    <property type="term" value="C:nucleus"/>
    <property type="evidence" value="ECO:0007669"/>
    <property type="project" value="TreeGrafter"/>
</dbReference>
<sequence length="350" mass="40085">MGIQIEGQIGKVNGKKLGYNEFVEGYMEKNQPVMLTGLMDDWRACRGWVTDNGLSSLQIFATHFGKSKVQFVIADCGTREFTDQKRTKMTVADFVEKWLGDSMQEHSEASGHEKNNEISCSDYRFVYMGAKGYRILTPLHADVFSCVYNISGDVSETTVPGFSKAIWLERIQEPNEIIFVLSGWYHQVHNLEDRISINHNWFNAYNLHRMEYYEAREYIEDIKDICDLKVSANATLPLIQNFTFNLATVQKVASNIKSVEDLTGSHGFHLDFRETLTDPEFFKLNTDLGSIYGMVHMQPDWNLNRTLSSKKAWLDDMRDMDIVGTCRSQVCTAKGLVKFIEHAVAEFMDV</sequence>
<dbReference type="SUPFAM" id="SSF51197">
    <property type="entry name" value="Clavaminate synthase-like"/>
    <property type="match status" value="1"/>
</dbReference>
<dbReference type="Pfam" id="PF02373">
    <property type="entry name" value="JmjC"/>
    <property type="match status" value="1"/>
</dbReference>
<protein>
    <submittedName>
        <fullName evidence="2">JmjC domain-containing protein 4</fullName>
    </submittedName>
</protein>
<evidence type="ECO:0000313" key="2">
    <source>
        <dbReference type="EMBL" id="KAB2633332.1"/>
    </source>
</evidence>
<dbReference type="PANTHER" id="PTHR12480:SF6">
    <property type="entry name" value="2-OXOGLUTARATE AND IRON-DEPENDENT OXYGENASE JMJD4"/>
    <property type="match status" value="1"/>
</dbReference>
<feature type="domain" description="JmjC" evidence="1">
    <location>
        <begin position="12"/>
        <end position="218"/>
    </location>
</feature>
<reference evidence="2 3" key="1">
    <citation type="submission" date="2019-09" db="EMBL/GenBank/DDBJ databases">
        <authorList>
            <person name="Ou C."/>
        </authorList>
    </citation>
    <scope>NUCLEOTIDE SEQUENCE [LARGE SCALE GENOMIC DNA]</scope>
    <source>
        <strain evidence="2">S2</strain>
        <tissue evidence="2">Leaf</tissue>
    </source>
</reference>
<accession>A0A5N5I4J0</accession>
<dbReference type="AlphaFoldDB" id="A0A5N5I4J0"/>
<comment type="caution">
    <text evidence="2">The sequence shown here is derived from an EMBL/GenBank/DDBJ whole genome shotgun (WGS) entry which is preliminary data.</text>
</comment>
<dbReference type="PANTHER" id="PTHR12480">
    <property type="entry name" value="ARGININE DEMETHYLASE AND LYSYL-HYDROXYLASE JMJD"/>
    <property type="match status" value="1"/>
</dbReference>
<dbReference type="InterPro" id="IPR050910">
    <property type="entry name" value="JMJD6_ArgDemeth/LysHydrox"/>
</dbReference>
<dbReference type="GO" id="GO:0016706">
    <property type="term" value="F:2-oxoglutarate-dependent dioxygenase activity"/>
    <property type="evidence" value="ECO:0007669"/>
    <property type="project" value="TreeGrafter"/>
</dbReference>
<reference evidence="3" key="2">
    <citation type="submission" date="2019-10" db="EMBL/GenBank/DDBJ databases">
        <title>A de novo genome assembly of a pear dwarfing rootstock.</title>
        <authorList>
            <person name="Wang F."/>
            <person name="Wang J."/>
            <person name="Li S."/>
            <person name="Zhang Y."/>
            <person name="Fang M."/>
            <person name="Ma L."/>
            <person name="Zhao Y."/>
            <person name="Jiang S."/>
        </authorList>
    </citation>
    <scope>NUCLEOTIDE SEQUENCE [LARGE SCALE GENOMIC DNA]</scope>
</reference>
<organism evidence="2 3">
    <name type="scientific">Pyrus ussuriensis x Pyrus communis</name>
    <dbReference type="NCBI Taxonomy" id="2448454"/>
    <lineage>
        <taxon>Eukaryota</taxon>
        <taxon>Viridiplantae</taxon>
        <taxon>Streptophyta</taxon>
        <taxon>Embryophyta</taxon>
        <taxon>Tracheophyta</taxon>
        <taxon>Spermatophyta</taxon>
        <taxon>Magnoliopsida</taxon>
        <taxon>eudicotyledons</taxon>
        <taxon>Gunneridae</taxon>
        <taxon>Pentapetalae</taxon>
        <taxon>rosids</taxon>
        <taxon>fabids</taxon>
        <taxon>Rosales</taxon>
        <taxon>Rosaceae</taxon>
        <taxon>Amygdaloideae</taxon>
        <taxon>Maleae</taxon>
        <taxon>Pyrus</taxon>
    </lineage>
</organism>
<dbReference type="Gene3D" id="2.60.120.650">
    <property type="entry name" value="Cupin"/>
    <property type="match status" value="2"/>
</dbReference>
<dbReference type="OrthoDB" id="424465at2759"/>
<dbReference type="GO" id="GO:0005737">
    <property type="term" value="C:cytoplasm"/>
    <property type="evidence" value="ECO:0007669"/>
    <property type="project" value="TreeGrafter"/>
</dbReference>
<gene>
    <name evidence="2" type="ORF">D8674_029579</name>
</gene>
<dbReference type="EMBL" id="SMOL01000120">
    <property type="protein sequence ID" value="KAB2633332.1"/>
    <property type="molecule type" value="Genomic_DNA"/>
</dbReference>
<dbReference type="GO" id="GO:0043565">
    <property type="term" value="F:sequence-specific DNA binding"/>
    <property type="evidence" value="ECO:0007669"/>
    <property type="project" value="TreeGrafter"/>
</dbReference>
<proteinExistence type="predicted"/>
<evidence type="ECO:0000313" key="3">
    <source>
        <dbReference type="Proteomes" id="UP000327157"/>
    </source>
</evidence>
<name>A0A5N5I4J0_9ROSA</name>
<dbReference type="GO" id="GO:0045905">
    <property type="term" value="P:positive regulation of translational termination"/>
    <property type="evidence" value="ECO:0007669"/>
    <property type="project" value="TreeGrafter"/>
</dbReference>
<dbReference type="InterPro" id="IPR003347">
    <property type="entry name" value="JmjC_dom"/>
</dbReference>
<evidence type="ECO:0000259" key="1">
    <source>
        <dbReference type="PROSITE" id="PS51184"/>
    </source>
</evidence>